<organism evidence="8 9">
    <name type="scientific">Liquidambar formosana</name>
    <name type="common">Formosan gum</name>
    <dbReference type="NCBI Taxonomy" id="63359"/>
    <lineage>
        <taxon>Eukaryota</taxon>
        <taxon>Viridiplantae</taxon>
        <taxon>Streptophyta</taxon>
        <taxon>Embryophyta</taxon>
        <taxon>Tracheophyta</taxon>
        <taxon>Spermatophyta</taxon>
        <taxon>Magnoliopsida</taxon>
        <taxon>eudicotyledons</taxon>
        <taxon>Gunneridae</taxon>
        <taxon>Pentapetalae</taxon>
        <taxon>Saxifragales</taxon>
        <taxon>Altingiaceae</taxon>
        <taxon>Liquidambar</taxon>
    </lineage>
</organism>
<dbReference type="SUPFAM" id="SSF101936">
    <property type="entry name" value="DNA-binding pseudobarrel domain"/>
    <property type="match status" value="3"/>
</dbReference>
<dbReference type="CDD" id="cd10017">
    <property type="entry name" value="B3_DNA"/>
    <property type="match status" value="3"/>
</dbReference>
<comment type="caution">
    <text evidence="8">The sequence shown here is derived from an EMBL/GenBank/DDBJ whole genome shotgun (WGS) entry which is preliminary data.</text>
</comment>
<gene>
    <name evidence="8" type="ORF">L1049_026333</name>
</gene>
<feature type="compositionally biased region" description="Polar residues" evidence="6">
    <location>
        <begin position="615"/>
        <end position="630"/>
    </location>
</feature>
<name>A0AAP0R6B8_LIQFO</name>
<feature type="region of interest" description="Disordered" evidence="6">
    <location>
        <begin position="204"/>
        <end position="247"/>
    </location>
</feature>
<dbReference type="InterPro" id="IPR015300">
    <property type="entry name" value="DNA-bd_pseudobarrel_sf"/>
</dbReference>
<dbReference type="EMBL" id="JBBPBK010000014">
    <property type="protein sequence ID" value="KAK9270750.1"/>
    <property type="molecule type" value="Genomic_DNA"/>
</dbReference>
<dbReference type="PROSITE" id="PS50863">
    <property type="entry name" value="B3"/>
    <property type="match status" value="3"/>
</dbReference>
<evidence type="ECO:0000256" key="3">
    <source>
        <dbReference type="ARBA" id="ARBA00023125"/>
    </source>
</evidence>
<evidence type="ECO:0000256" key="4">
    <source>
        <dbReference type="ARBA" id="ARBA00023163"/>
    </source>
</evidence>
<dbReference type="Gene3D" id="2.40.330.10">
    <property type="entry name" value="DNA-binding pseudobarrel domain"/>
    <property type="match status" value="3"/>
</dbReference>
<reference evidence="8 9" key="1">
    <citation type="journal article" date="2024" name="Plant J.">
        <title>Genome sequences and population genomics reveal climatic adaptation and genomic divergence between two closely related sweetgum species.</title>
        <authorList>
            <person name="Xu W.Q."/>
            <person name="Ren C.Q."/>
            <person name="Zhang X.Y."/>
            <person name="Comes H.P."/>
            <person name="Liu X.H."/>
            <person name="Li Y.G."/>
            <person name="Kettle C.J."/>
            <person name="Jalonen R."/>
            <person name="Gaisberger H."/>
            <person name="Ma Y.Z."/>
            <person name="Qiu Y.X."/>
        </authorList>
    </citation>
    <scope>NUCLEOTIDE SEQUENCE [LARGE SCALE GENOMIC DNA]</scope>
    <source>
        <strain evidence="8">Hangzhou</strain>
    </source>
</reference>
<protein>
    <recommendedName>
        <fullName evidence="7">TF-B3 domain-containing protein</fullName>
    </recommendedName>
</protein>
<proteinExistence type="predicted"/>
<keyword evidence="4" id="KW-0804">Transcription</keyword>
<keyword evidence="2" id="KW-0805">Transcription regulation</keyword>
<dbReference type="InterPro" id="IPR044837">
    <property type="entry name" value="REM16-like"/>
</dbReference>
<evidence type="ECO:0000313" key="9">
    <source>
        <dbReference type="Proteomes" id="UP001415857"/>
    </source>
</evidence>
<dbReference type="SMART" id="SM01019">
    <property type="entry name" value="B3"/>
    <property type="match status" value="3"/>
</dbReference>
<keyword evidence="3" id="KW-0238">DNA-binding</keyword>
<keyword evidence="5" id="KW-0539">Nucleus</keyword>
<comment type="subcellular location">
    <subcellularLocation>
        <location evidence="1">Nucleus</location>
    </subcellularLocation>
</comment>
<evidence type="ECO:0000313" key="8">
    <source>
        <dbReference type="EMBL" id="KAK9270750.1"/>
    </source>
</evidence>
<evidence type="ECO:0000256" key="5">
    <source>
        <dbReference type="ARBA" id="ARBA00023242"/>
    </source>
</evidence>
<evidence type="ECO:0000256" key="2">
    <source>
        <dbReference type="ARBA" id="ARBA00023015"/>
    </source>
</evidence>
<feature type="domain" description="TF-B3" evidence="7">
    <location>
        <begin position="506"/>
        <end position="602"/>
    </location>
</feature>
<feature type="domain" description="TF-B3" evidence="7">
    <location>
        <begin position="270"/>
        <end position="366"/>
    </location>
</feature>
<dbReference type="Pfam" id="PF02362">
    <property type="entry name" value="B3"/>
    <property type="match status" value="3"/>
</dbReference>
<dbReference type="PANTHER" id="PTHR31391">
    <property type="entry name" value="B3 DOMAIN-CONTAINING PROTEIN OS11G0197600-RELATED"/>
    <property type="match status" value="1"/>
</dbReference>
<dbReference type="Proteomes" id="UP001415857">
    <property type="component" value="Unassembled WGS sequence"/>
</dbReference>
<feature type="region of interest" description="Disordered" evidence="6">
    <location>
        <begin position="610"/>
        <end position="630"/>
    </location>
</feature>
<keyword evidence="9" id="KW-1185">Reference proteome</keyword>
<feature type="compositionally biased region" description="Basic and acidic residues" evidence="6">
    <location>
        <begin position="222"/>
        <end position="242"/>
    </location>
</feature>
<evidence type="ECO:0000256" key="6">
    <source>
        <dbReference type="SAM" id="MobiDB-lite"/>
    </source>
</evidence>
<dbReference type="GO" id="GO:0005634">
    <property type="term" value="C:nucleus"/>
    <property type="evidence" value="ECO:0007669"/>
    <property type="project" value="UniProtKB-SubCell"/>
</dbReference>
<evidence type="ECO:0000259" key="7">
    <source>
        <dbReference type="PROSITE" id="PS50863"/>
    </source>
</evidence>
<sequence length="630" mass="70565">MAKETHLEMLNARRPYFFEPFQPNSSSERLKIPFKFIKHLGGTTSGSVSLTGPSGKTWHVDLIQQNDSLYFHDGWPEFVRDHFIECGDALVFRYDGNFQFTVQVFDQSACEKEAAFHAECTQNSSNIDKSMRKKREREKEAASPDICFEGVPKKMRGSSSHLHLECLNKNREAEVDIPHKEGLQRESVITTEICKEATFFNKTDKCDSPSKTSTIPSGLKPCSERPETALKNRASKQDEQSSHARGCRSKYSISEEEKAALSFTSCFPYFVRIMKRFNVSGSYTLKVPYKFSMAHLPKCKIKVVLRNLKGECWTVNAVSTTRVHTSHTLCGGWIAFVRGNDIKIGDICIFELVRKCEMRVYILGDGKEGSNCQSGKTASNGFPTGCGPTSHKTFEGLPKKPKGKSSKVYSERTTNVNVSDKKRSKTHQEVSFSQEMKKHGGVLKISGNHALSSQSKACNDKSKTAIQNRNSVEEELGSKTRGCMSMMLALEEERVAQSFTSSFPNFVRIMKRFNISGSYTLKIPFQFSLAHLPDCKTEIALRNLKGECWTVNSVPDIKRRAMHTLCGGWMAFVRGNDIKMGDVCIFELVGKCEMRVHILGVGKKELDHQMGKAASNEQPIGSSTGNGPFL</sequence>
<dbReference type="AlphaFoldDB" id="A0AAP0R6B8"/>
<dbReference type="PANTHER" id="PTHR31391:SF106">
    <property type="entry name" value="B3 DOMAIN-CONTAINING PROTEIN OS01G0723500"/>
    <property type="match status" value="1"/>
</dbReference>
<feature type="region of interest" description="Disordered" evidence="6">
    <location>
        <begin position="390"/>
        <end position="433"/>
    </location>
</feature>
<evidence type="ECO:0000256" key="1">
    <source>
        <dbReference type="ARBA" id="ARBA00004123"/>
    </source>
</evidence>
<dbReference type="GO" id="GO:0003677">
    <property type="term" value="F:DNA binding"/>
    <property type="evidence" value="ECO:0007669"/>
    <property type="project" value="UniProtKB-KW"/>
</dbReference>
<feature type="domain" description="TF-B3" evidence="7">
    <location>
        <begin position="15"/>
        <end position="108"/>
    </location>
</feature>
<dbReference type="InterPro" id="IPR003340">
    <property type="entry name" value="B3_DNA-bd"/>
</dbReference>
<accession>A0AAP0R6B8</accession>